<dbReference type="OrthoDB" id="392925at2759"/>
<comment type="caution">
    <text evidence="3">The sequence shown here is derived from an EMBL/GenBank/DDBJ whole genome shotgun (WGS) entry which is preliminary data.</text>
</comment>
<feature type="region of interest" description="Disordered" evidence="1">
    <location>
        <begin position="239"/>
        <end position="278"/>
    </location>
</feature>
<dbReference type="CDD" id="cd18719">
    <property type="entry name" value="PIN_Zc3h12a-N4BP1-like"/>
    <property type="match status" value="1"/>
</dbReference>
<reference evidence="3 4" key="1">
    <citation type="journal article" date="2018" name="Nat. Ecol. Evol.">
        <title>Genomic signatures of mitonuclear coevolution across populations of Tigriopus californicus.</title>
        <authorList>
            <person name="Barreto F.S."/>
            <person name="Watson E.T."/>
            <person name="Lima T.G."/>
            <person name="Willett C.S."/>
            <person name="Edmands S."/>
            <person name="Li W."/>
            <person name="Burton R.S."/>
        </authorList>
    </citation>
    <scope>NUCLEOTIDE SEQUENCE [LARGE SCALE GENOMIC DNA]</scope>
    <source>
        <strain evidence="3 4">San Diego</strain>
    </source>
</reference>
<feature type="domain" description="RNase NYN" evidence="2">
    <location>
        <begin position="348"/>
        <end position="508"/>
    </location>
</feature>
<feature type="compositionally biased region" description="Basic residues" evidence="1">
    <location>
        <begin position="16"/>
        <end position="32"/>
    </location>
</feature>
<protein>
    <recommendedName>
        <fullName evidence="2">RNase NYN domain-containing protein</fullName>
    </recommendedName>
</protein>
<dbReference type="FunFam" id="3.40.50.11980:FF:000001">
    <property type="entry name" value="ZC3H12A isoform 1"/>
    <property type="match status" value="1"/>
</dbReference>
<accession>A0A553NF29</accession>
<dbReference type="Pfam" id="PF11977">
    <property type="entry name" value="RNase_Zc3h12a"/>
    <property type="match status" value="1"/>
</dbReference>
<organism evidence="3 4">
    <name type="scientific">Tigriopus californicus</name>
    <name type="common">Marine copepod</name>
    <dbReference type="NCBI Taxonomy" id="6832"/>
    <lineage>
        <taxon>Eukaryota</taxon>
        <taxon>Metazoa</taxon>
        <taxon>Ecdysozoa</taxon>
        <taxon>Arthropoda</taxon>
        <taxon>Crustacea</taxon>
        <taxon>Multicrustacea</taxon>
        <taxon>Hexanauplia</taxon>
        <taxon>Copepoda</taxon>
        <taxon>Harpacticoida</taxon>
        <taxon>Harpacticidae</taxon>
        <taxon>Tigriopus</taxon>
    </lineage>
</organism>
<dbReference type="PANTHER" id="PTHR12876:SF35">
    <property type="entry name" value="LD08718P-RELATED"/>
    <property type="match status" value="1"/>
</dbReference>
<feature type="compositionally biased region" description="Polar residues" evidence="1">
    <location>
        <begin position="73"/>
        <end position="89"/>
    </location>
</feature>
<dbReference type="GO" id="GO:0004521">
    <property type="term" value="F:RNA endonuclease activity"/>
    <property type="evidence" value="ECO:0007669"/>
    <property type="project" value="TreeGrafter"/>
</dbReference>
<dbReference type="EMBL" id="VCGU01000458">
    <property type="protein sequence ID" value="TRY64054.1"/>
    <property type="molecule type" value="Genomic_DNA"/>
</dbReference>
<feature type="compositionally biased region" description="Pro residues" evidence="1">
    <location>
        <begin position="267"/>
        <end position="276"/>
    </location>
</feature>
<evidence type="ECO:0000313" key="3">
    <source>
        <dbReference type="EMBL" id="TRY64054.1"/>
    </source>
</evidence>
<dbReference type="Gene3D" id="3.40.50.11980">
    <property type="match status" value="1"/>
</dbReference>
<sequence length="512" mass="57339">MRRQSLKRLSSTPGSKTKKLRKLLKLPFHHKRLDISRIRSATPQLTSIKATQSVKKATPGTNQKKKKKKKQRSGLNTPKTCKLSTQSRPGPNAVSPLVVLSRHPSRGFLDSPITIDDSLHDERILIDLSDLPDHDPIPPVVKTSKKRPAESALTPKSQRHEPAAPPPAKKLAFDKSMEEGELPLSPITNGNRGNRGPGGPPKPSDIEIITEVKAQPKRPPENWRSKSSRRYFNPRFPDRMKVWHRRAPRGPSATTSRDRRQPHQANRPPPPLPAHPPRLVLNPANFNFTEALNIVPGQVFEFKGSSRPLVPRMGARQISSSASCSSMGMGNVFVSPIENDFVAPKTGLRPIVIDGSNVAVAHGQFLRPSRNQTLFSSRGIQICVDYFKRRGHHDITAIIPHFRLKSGMSEDRHLLEALERQGHLMTTPSRDLSHGEHIASYDDRFIVQRAALTGGVIVSNDNYRDLMGEDRSMRDTIDQRLLMFRFLDQTTLMFPTDPLGSKGPNLDKFLNF</sequence>
<feature type="compositionally biased region" description="Basic residues" evidence="1">
    <location>
        <begin position="63"/>
        <end position="72"/>
    </location>
</feature>
<feature type="compositionally biased region" description="Polar residues" evidence="1">
    <location>
        <begin position="39"/>
        <end position="62"/>
    </location>
</feature>
<dbReference type="GO" id="GO:0003729">
    <property type="term" value="F:mRNA binding"/>
    <property type="evidence" value="ECO:0007669"/>
    <property type="project" value="TreeGrafter"/>
</dbReference>
<dbReference type="InterPro" id="IPR051101">
    <property type="entry name" value="ZC3H12/N4BP1_RNase_Reg"/>
</dbReference>
<proteinExistence type="predicted"/>
<dbReference type="AlphaFoldDB" id="A0A553NF29"/>
<feature type="region of interest" description="Disordered" evidence="1">
    <location>
        <begin position="1"/>
        <end position="95"/>
    </location>
</feature>
<evidence type="ECO:0000259" key="2">
    <source>
        <dbReference type="Pfam" id="PF11977"/>
    </source>
</evidence>
<dbReference type="InterPro" id="IPR021869">
    <property type="entry name" value="RNase_Zc3h12_NYN"/>
</dbReference>
<dbReference type="GO" id="GO:0036464">
    <property type="term" value="C:cytoplasmic ribonucleoprotein granule"/>
    <property type="evidence" value="ECO:0007669"/>
    <property type="project" value="TreeGrafter"/>
</dbReference>
<dbReference type="PANTHER" id="PTHR12876">
    <property type="entry name" value="N4BP1-RELATED"/>
    <property type="match status" value="1"/>
</dbReference>
<evidence type="ECO:0000256" key="1">
    <source>
        <dbReference type="SAM" id="MobiDB-lite"/>
    </source>
</evidence>
<dbReference type="GO" id="GO:0005634">
    <property type="term" value="C:nucleus"/>
    <property type="evidence" value="ECO:0007669"/>
    <property type="project" value="TreeGrafter"/>
</dbReference>
<name>A0A553NF29_TIGCA</name>
<keyword evidence="4" id="KW-1185">Reference proteome</keyword>
<evidence type="ECO:0000313" key="4">
    <source>
        <dbReference type="Proteomes" id="UP000318571"/>
    </source>
</evidence>
<feature type="region of interest" description="Disordered" evidence="1">
    <location>
        <begin position="211"/>
        <end position="230"/>
    </location>
</feature>
<gene>
    <name evidence="3" type="ORF">TCAL_00335</name>
</gene>
<dbReference type="Proteomes" id="UP000318571">
    <property type="component" value="Chromosome 10"/>
</dbReference>
<feature type="region of interest" description="Disordered" evidence="1">
    <location>
        <begin position="130"/>
        <end position="205"/>
    </location>
</feature>